<sequence>MRFAYRSLRESHQQFPYLSAKRIPRRRWKPSKIQAAKIRQITMPQPAKSRRQRKESNSPELSWSKDTELLGLVFELQPKTDAFLYPQYTIGLHAWLLDQVRSFDPELSAYLHDGQSEKPFTISGLEGALQPVGKEFLVQASQTYRWYVTALSAKVVQWLTQWMKALPEEVALRNVPLVIKSCKIALPAMTYKQLWEAERSSSTLKLSFVTPTSFRRKKHHFPLPLPFNVFHSYLRRWNDFSGMPFEQDAFLDWVDENVIVQQVKLESCKVQAGKKGSVTGFVGAIEYALSKEGQERSEFTQLFYTLGRLAPYCGTGHKTTFGLGQTRNGWLSSEDIPTAPTVEDLLGQRIAQLTEIFVSQRKRIGGERAREIAETWATILARRELGESLQVIAEDLEMPYQTVKTYVKLARAALKTDLQH</sequence>
<name>A0ABV4Y887_9CYAN</name>
<dbReference type="InterPro" id="IPR045747">
    <property type="entry name" value="CRISPR-assoc_prot_Cas6_N_sf"/>
</dbReference>
<evidence type="ECO:0000256" key="2">
    <source>
        <dbReference type="ARBA" id="ARBA00022759"/>
    </source>
</evidence>
<evidence type="ECO:0000313" key="9">
    <source>
        <dbReference type="Proteomes" id="UP001576776"/>
    </source>
</evidence>
<dbReference type="NCBIfam" id="TIGR01877">
    <property type="entry name" value="cas_cas6"/>
    <property type="match status" value="1"/>
</dbReference>
<dbReference type="CDD" id="cd21141">
    <property type="entry name" value="Cas6_III-like"/>
    <property type="match status" value="1"/>
</dbReference>
<keyword evidence="3" id="KW-0378">Hydrolase</keyword>
<accession>A0ABV4Y887</accession>
<dbReference type="Gene3D" id="3.30.70.1900">
    <property type="match status" value="1"/>
</dbReference>
<feature type="domain" description="CRISPR-associated protein Cas6-like N-terminal" evidence="7">
    <location>
        <begin position="72"/>
        <end position="127"/>
    </location>
</feature>
<dbReference type="Pfam" id="PF10040">
    <property type="entry name" value="CRISPR_Cas6"/>
    <property type="match status" value="1"/>
</dbReference>
<evidence type="ECO:0000256" key="3">
    <source>
        <dbReference type="ARBA" id="ARBA00022801"/>
    </source>
</evidence>
<dbReference type="Proteomes" id="UP001576776">
    <property type="component" value="Unassembled WGS sequence"/>
</dbReference>
<evidence type="ECO:0000256" key="4">
    <source>
        <dbReference type="ARBA" id="ARBA00023118"/>
    </source>
</evidence>
<comment type="caution">
    <text evidence="8">The sequence shown here is derived from an EMBL/GenBank/DDBJ whole genome shotgun (WGS) entry which is preliminary data.</text>
</comment>
<organism evidence="8 9">
    <name type="scientific">Floridaenema fluviatile BLCC-F154</name>
    <dbReference type="NCBI Taxonomy" id="3153640"/>
    <lineage>
        <taxon>Bacteria</taxon>
        <taxon>Bacillati</taxon>
        <taxon>Cyanobacteriota</taxon>
        <taxon>Cyanophyceae</taxon>
        <taxon>Oscillatoriophycideae</taxon>
        <taxon>Aerosakkonematales</taxon>
        <taxon>Aerosakkonemataceae</taxon>
        <taxon>Floridanema</taxon>
        <taxon>Floridanema fluviatile</taxon>
    </lineage>
</organism>
<dbReference type="InterPro" id="IPR010156">
    <property type="entry name" value="CRISPR-assoc_prot_Cas6"/>
</dbReference>
<evidence type="ECO:0000256" key="5">
    <source>
        <dbReference type="SAM" id="MobiDB-lite"/>
    </source>
</evidence>
<evidence type="ECO:0000259" key="7">
    <source>
        <dbReference type="Pfam" id="PF19308"/>
    </source>
</evidence>
<keyword evidence="4" id="KW-0051">Antiviral defense</keyword>
<proteinExistence type="predicted"/>
<keyword evidence="1" id="KW-0540">Nuclease</keyword>
<dbReference type="InterPro" id="IPR045648">
    <property type="entry name" value="CRISPR-assoc_Cas6-like_N"/>
</dbReference>
<evidence type="ECO:0000259" key="6">
    <source>
        <dbReference type="Pfam" id="PF10040"/>
    </source>
</evidence>
<evidence type="ECO:0000256" key="1">
    <source>
        <dbReference type="ARBA" id="ARBA00022722"/>
    </source>
</evidence>
<dbReference type="InterPro" id="IPR019267">
    <property type="entry name" value="CRISPR-assoc_Cas6_C"/>
</dbReference>
<keyword evidence="9" id="KW-1185">Reference proteome</keyword>
<gene>
    <name evidence="8" type="primary">cas6</name>
    <name evidence="8" type="ORF">ACE1B6_06835</name>
</gene>
<dbReference type="Pfam" id="PF19308">
    <property type="entry name" value="CRISPR_Cas6_N"/>
    <property type="match status" value="1"/>
</dbReference>
<feature type="domain" description="CRISPR-associated protein Cas6 C-terminal" evidence="6">
    <location>
        <begin position="206"/>
        <end position="326"/>
    </location>
</feature>
<feature type="region of interest" description="Disordered" evidence="5">
    <location>
        <begin position="40"/>
        <end position="62"/>
    </location>
</feature>
<evidence type="ECO:0000313" key="8">
    <source>
        <dbReference type="EMBL" id="MFB2934977.1"/>
    </source>
</evidence>
<reference evidence="8 9" key="1">
    <citation type="submission" date="2024-09" db="EMBL/GenBank/DDBJ databases">
        <title>Floridaenema gen nov. (Aerosakkonemataceae, Aerosakkonematales ord. nov., Cyanobacteria) from benthic tropical and subtropical fresh waters, with the description of four new species.</title>
        <authorList>
            <person name="Moretto J.A."/>
            <person name="Berthold D.E."/>
            <person name="Lefler F.W."/>
            <person name="Huang I.-S."/>
            <person name="Laughinghouse H. IV."/>
        </authorList>
    </citation>
    <scope>NUCLEOTIDE SEQUENCE [LARGE SCALE GENOMIC DNA]</scope>
    <source>
        <strain evidence="8 9">BLCC-F154</strain>
    </source>
</reference>
<dbReference type="Gene3D" id="3.30.70.1890">
    <property type="match status" value="1"/>
</dbReference>
<protein>
    <submittedName>
        <fullName evidence="8">CRISPR-associated endoribonuclease Cas6</fullName>
    </submittedName>
</protein>
<dbReference type="RefSeq" id="WP_413256501.1">
    <property type="nucleotide sequence ID" value="NZ_JBHFNS010000029.1"/>
</dbReference>
<keyword evidence="2" id="KW-0255">Endonuclease</keyword>
<dbReference type="EMBL" id="JBHFNS010000029">
    <property type="protein sequence ID" value="MFB2934977.1"/>
    <property type="molecule type" value="Genomic_DNA"/>
</dbReference>